<feature type="region of interest" description="Disordered" evidence="9">
    <location>
        <begin position="121"/>
        <end position="183"/>
    </location>
</feature>
<evidence type="ECO:0000256" key="1">
    <source>
        <dbReference type="ARBA" id="ARBA00004123"/>
    </source>
</evidence>
<evidence type="ECO:0000313" key="11">
    <source>
        <dbReference type="Proteomes" id="UP000034841"/>
    </source>
</evidence>
<reference evidence="10 11" key="1">
    <citation type="submission" date="2015-04" db="EMBL/GenBank/DDBJ databases">
        <title>Genome sequence of Ceratocystis platani, a major pathogen of plane trees.</title>
        <authorList>
            <person name="Belbahri L."/>
        </authorList>
    </citation>
    <scope>NUCLEOTIDE SEQUENCE [LARGE SCALE GENOMIC DNA]</scope>
    <source>
        <strain evidence="10 11">CFO</strain>
    </source>
</reference>
<evidence type="ECO:0000256" key="6">
    <source>
        <dbReference type="ARBA" id="ARBA00023242"/>
    </source>
</evidence>
<dbReference type="AlphaFoldDB" id="A0A0F8AYH7"/>
<dbReference type="GO" id="GO:0070847">
    <property type="term" value="C:core mediator complex"/>
    <property type="evidence" value="ECO:0007669"/>
    <property type="project" value="TreeGrafter"/>
</dbReference>
<feature type="compositionally biased region" description="Basic and acidic residues" evidence="9">
    <location>
        <begin position="237"/>
        <end position="286"/>
    </location>
</feature>
<evidence type="ECO:0000313" key="10">
    <source>
        <dbReference type="EMBL" id="KKF93366.1"/>
    </source>
</evidence>
<dbReference type="PANTHER" id="PTHR13208:SF2">
    <property type="entry name" value="MEDIATOR OF RNA POLYMERASE II TRANSCRIPTION SUBUNIT 4"/>
    <property type="match status" value="1"/>
</dbReference>
<keyword evidence="4 8" id="KW-0805">Transcription regulation</keyword>
<dbReference type="EMBL" id="LBBL01000251">
    <property type="protein sequence ID" value="KKF93366.1"/>
    <property type="molecule type" value="Genomic_DNA"/>
</dbReference>
<evidence type="ECO:0000256" key="9">
    <source>
        <dbReference type="SAM" id="MobiDB-lite"/>
    </source>
</evidence>
<evidence type="ECO:0000256" key="5">
    <source>
        <dbReference type="ARBA" id="ARBA00023163"/>
    </source>
</evidence>
<keyword evidence="5 8" id="KW-0804">Transcription</keyword>
<dbReference type="PANTHER" id="PTHR13208">
    <property type="entry name" value="MEDIATOR OF RNA POLYMERASE II TRANSCRIPTION SUBUNIT 4"/>
    <property type="match status" value="1"/>
</dbReference>
<comment type="subunit">
    <text evidence="8">Component of the Mediator complex.</text>
</comment>
<feature type="compositionally biased region" description="Low complexity" evidence="9">
    <location>
        <begin position="129"/>
        <end position="140"/>
    </location>
</feature>
<keyword evidence="11" id="KW-1185">Reference proteome</keyword>
<comment type="caution">
    <text evidence="10">The sequence shown here is derived from an EMBL/GenBank/DDBJ whole genome shotgun (WGS) entry which is preliminary data.</text>
</comment>
<dbReference type="InterPro" id="IPR019258">
    <property type="entry name" value="Mediator_Med4"/>
</dbReference>
<organism evidence="10 11">
    <name type="scientific">Ceratocystis fimbriata f. sp. platani</name>
    <dbReference type="NCBI Taxonomy" id="88771"/>
    <lineage>
        <taxon>Eukaryota</taxon>
        <taxon>Fungi</taxon>
        <taxon>Dikarya</taxon>
        <taxon>Ascomycota</taxon>
        <taxon>Pezizomycotina</taxon>
        <taxon>Sordariomycetes</taxon>
        <taxon>Hypocreomycetidae</taxon>
        <taxon>Microascales</taxon>
        <taxon>Ceratocystidaceae</taxon>
        <taxon>Ceratocystis</taxon>
    </lineage>
</organism>
<comment type="subcellular location">
    <subcellularLocation>
        <location evidence="1 8">Nucleus</location>
    </subcellularLocation>
</comment>
<keyword evidence="6 8" id="KW-0539">Nucleus</keyword>
<accession>A0A0F8AYH7</accession>
<feature type="compositionally biased region" description="Polar residues" evidence="9">
    <location>
        <begin position="148"/>
        <end position="183"/>
    </location>
</feature>
<name>A0A0F8AYH7_CERFI</name>
<evidence type="ECO:0000256" key="8">
    <source>
        <dbReference type="RuleBase" id="RU364141"/>
    </source>
</evidence>
<evidence type="ECO:0000256" key="4">
    <source>
        <dbReference type="ARBA" id="ARBA00023015"/>
    </source>
</evidence>
<comment type="similarity">
    <text evidence="2 8">Belongs to the Mediator complex subunit 4 family.</text>
</comment>
<dbReference type="OrthoDB" id="1929813at2759"/>
<evidence type="ECO:0000256" key="2">
    <source>
        <dbReference type="ARBA" id="ARBA00009626"/>
    </source>
</evidence>
<dbReference type="GO" id="GO:0006357">
    <property type="term" value="P:regulation of transcription by RNA polymerase II"/>
    <property type="evidence" value="ECO:0007669"/>
    <property type="project" value="InterPro"/>
</dbReference>
<comment type="function">
    <text evidence="8">Component of the Mediator complex, a coactivator involved in the regulated transcription of nearly all RNA polymerase II-dependent genes. Mediator functions as a bridge to convey information from gene-specific regulatory proteins to the basal RNA polymerase II transcription machinery. Mediator is recruited to promoters by direct interactions with regulatory proteins and serves as a scaffold for the assembly of a functional preinitiation complex with RNA polymerase II and the general transcription factors.</text>
</comment>
<sequence>MDKQVSAHFDRLEKALSSLIDSVAKYHPTLAHAKELDVADRELTRGLMEVQTHQANFIHIQKLRSASQALDSQIRDTIASLASTRRDVASIQPVKFSDAPSYPFSYEELLSYARRISKTTLPPTRTHTSNAEAQAQSANADTPGPDSQPMSAVQTPVMSVLPTPTQSQSITTDGPSQSTTTSFTGLPEVLTMHLNPMSGSVFVPWPLEDIIRMGSLASTQNLINEGIDPAGYDPVAEEARKKKEAEERLEQEEKERKEREERDRAIREQREKMREQEMRENWRRESGVPAGQSSPVEKKQFHFTNLDMDDDDSD</sequence>
<dbReference type="Pfam" id="PF10018">
    <property type="entry name" value="Med4"/>
    <property type="match status" value="1"/>
</dbReference>
<keyword evidence="8" id="KW-0010">Activator</keyword>
<feature type="region of interest" description="Disordered" evidence="9">
    <location>
        <begin position="225"/>
        <end position="314"/>
    </location>
</feature>
<gene>
    <name evidence="8 10" type="primary">MED4</name>
    <name evidence="10" type="ORF">CFO_g4277</name>
</gene>
<evidence type="ECO:0000256" key="7">
    <source>
        <dbReference type="ARBA" id="ARBA00031257"/>
    </source>
</evidence>
<evidence type="ECO:0000256" key="3">
    <source>
        <dbReference type="ARBA" id="ARBA00020629"/>
    </source>
</evidence>
<proteinExistence type="inferred from homology"/>
<dbReference type="GO" id="GO:0016592">
    <property type="term" value="C:mediator complex"/>
    <property type="evidence" value="ECO:0007669"/>
    <property type="project" value="InterPro"/>
</dbReference>
<protein>
    <recommendedName>
        <fullName evidence="3 8">Mediator of RNA polymerase II transcription subunit 4</fullName>
    </recommendedName>
    <alternativeName>
        <fullName evidence="7 8">Mediator complex subunit 4</fullName>
    </alternativeName>
</protein>
<dbReference type="Proteomes" id="UP000034841">
    <property type="component" value="Unassembled WGS sequence"/>
</dbReference>
<dbReference type="GO" id="GO:0003712">
    <property type="term" value="F:transcription coregulator activity"/>
    <property type="evidence" value="ECO:0007669"/>
    <property type="project" value="InterPro"/>
</dbReference>